<dbReference type="Gene3D" id="3.30.40.10">
    <property type="entry name" value="Zinc/RING finger domain, C3HC4 (zinc finger)"/>
    <property type="match status" value="1"/>
</dbReference>
<dbReference type="VEuPathDB" id="TriTrypDB:TcBrA4_0065710"/>
<dbReference type="VEuPathDB" id="TriTrypDB:TcCL_Unassigned03915"/>
<evidence type="ECO:0000256" key="2">
    <source>
        <dbReference type="ARBA" id="ARBA00022771"/>
    </source>
</evidence>
<dbReference type="VEuPathDB" id="TriTrypDB:TcCL_Unassigned05707"/>
<dbReference type="EMBL" id="PRFA01000110">
    <property type="protein sequence ID" value="PWU86819.1"/>
    <property type="molecule type" value="Genomic_DNA"/>
</dbReference>
<dbReference type="VEuPathDB" id="TriTrypDB:TcYC6_0031950"/>
<dbReference type="VEuPathDB" id="TriTrypDB:TcCLB.505051.10"/>
<reference evidence="7 8" key="1">
    <citation type="journal article" date="2018" name="Microb. Genom.">
        <title>Expanding an expanded genome: long-read sequencing of Trypanosoma cruzi.</title>
        <authorList>
            <person name="Berna L."/>
            <person name="Rodriguez M."/>
            <person name="Chiribao M.L."/>
            <person name="Parodi-Talice A."/>
            <person name="Pita S."/>
            <person name="Rijo G."/>
            <person name="Alvarez-Valin F."/>
            <person name="Robello C."/>
        </authorList>
    </citation>
    <scope>NUCLEOTIDE SEQUENCE [LARGE SCALE GENOMIC DNA]</scope>
    <source>
        <strain evidence="7 8">Dm28c</strain>
    </source>
</reference>
<feature type="domain" description="RING-type" evidence="6">
    <location>
        <begin position="1154"/>
        <end position="1194"/>
    </location>
</feature>
<evidence type="ECO:0000256" key="4">
    <source>
        <dbReference type="PROSITE-ProRule" id="PRU00175"/>
    </source>
</evidence>
<dbReference type="VEuPathDB" id="TriTrypDB:C3747_302g58"/>
<comment type="caution">
    <text evidence="7">The sequence shown here is derived from an EMBL/GenBank/DDBJ whole genome shotgun (WGS) entry which is preliminary data.</text>
</comment>
<dbReference type="VEuPathDB" id="TriTrypDB:TCDM_11517"/>
<keyword evidence="1" id="KW-0479">Metal-binding</keyword>
<dbReference type="VEuPathDB" id="TriTrypDB:ECC02_009576"/>
<dbReference type="InterPro" id="IPR027370">
    <property type="entry name" value="Znf-RING_euk"/>
</dbReference>
<dbReference type="Pfam" id="PF13445">
    <property type="entry name" value="zf-RING_UBOX"/>
    <property type="match status" value="1"/>
</dbReference>
<dbReference type="GO" id="GO:0008270">
    <property type="term" value="F:zinc ion binding"/>
    <property type="evidence" value="ECO:0007669"/>
    <property type="project" value="UniProtKB-KW"/>
</dbReference>
<protein>
    <recommendedName>
        <fullName evidence="6">RING-type domain-containing protein</fullName>
    </recommendedName>
</protein>
<feature type="compositionally biased region" description="Low complexity" evidence="5">
    <location>
        <begin position="666"/>
        <end position="675"/>
    </location>
</feature>
<dbReference type="VEuPathDB" id="TriTrypDB:C4B63_110g9"/>
<dbReference type="VEuPathDB" id="TriTrypDB:TcG_09690"/>
<dbReference type="VEuPathDB" id="TriTrypDB:TcCL_Unassigned05708"/>
<dbReference type="VEuPathDB" id="TriTrypDB:TcG_09687"/>
<dbReference type="PROSITE" id="PS00518">
    <property type="entry name" value="ZF_RING_1"/>
    <property type="match status" value="1"/>
</dbReference>
<dbReference type="Proteomes" id="UP000246121">
    <property type="component" value="Unassembled WGS sequence"/>
</dbReference>
<dbReference type="VEuPathDB" id="TriTrypDB:TCSYLVIO_007544"/>
<dbReference type="SUPFAM" id="SSF57850">
    <property type="entry name" value="RING/U-box"/>
    <property type="match status" value="1"/>
</dbReference>
<sequence>MRHGGDARRTQSHPLDKRRLDRAAVSMMERFPIDHKTTLPMRVDVEPTRNRARRPHATNTGRFCLADAAAWRGTTPETFFSGSGKGEPLLGFPLRSRPDLEERIKTETMRRVRLLIEQQLRRRQAEAELLRWEATMNGIALRRQKGGERGMETPAADVAAKPALLTIERARDEGGEQTGADGDTAVAAITGETSVVPPVGIRGLSGVVSRTAPLDGRADEDPERRHRLMQGGTLRGLLDGPRDAGDVGERSMQSCHFTLRGISTGQKLGAPFRKARLPPSLADALSATPGSKAEGAAAVTAEGAGEADDIIVQRLVGVPDHDRGLYAALRLHWKEARDARAFARKLFGRRVRASAWWRIADSREGMLAAAQAIGLEPEVYEALMTRWMEKGKGTEWATGHAMISQSMLSVDGAGNMTSPHHAPLHAPLPSAGVASLASLMFSGDEELSNMSVLAHQLGRLQMSGIVTPGELARIIEGDEESIRNELTRLLGSDAAKQHAARLVASSSISVNEGPSESFHDLAKALLQERRRTAMAEKQHGDLGGVSERYKSCVDPKSHFSPMRRDSASQSSLDRFFPSIGSRERHNLFSFLSSGEKKPSLVSLMEEEREALGDSVTLEERQAFKEAAVAAAGGIGSADPYSRLPPLRGPNDGEAVLHRSRQGHAGSGASYSSGRRYTGGAGGDTATSSDIDPLDLTQAPGALGLTGSEKGGRGDAPSPSIAGGYTNGQQYEGPAMWKRRRRHTPGSRSGWTPAEDDEIGRLSRSHSTEGADRIDVYGFLREVKQQERNFRLASLEDSGHLSSEAGAQPSARSSLQWSPEYLDDVSVRDRPKRATRFLYDGKANRSACTHTGSSGRVRPRGRNVPPFVRRPKSKPAGQLLLVDDDGSEYNSGELSSLFANDDEDLTLFLATFPEELQHVRLRTEARGVLGELKETSSLLVNYATNVRHRLPEGYVATAPQESLSSATAMAEAAEELKTKVRIDELRQRFELEGYEEHPELWRTLQDLRQKVLEQEAFLKESLMDVVNLSRPLPGEDRDAFAIRLTREVNEYAKSHRLDQRDLGKNTDIKDDYTAAVKGFLESFALTRGRRPGHDVGCQCNPDDLGYVDEEIRRTEEEMEDLYFHARGLFSAIKLTIVAVGNVMGFHASLELESTCKRCFYIFESPRTLWPCGHTFCQQCLPFMFTEQGELICEECGSLCEVGYTPNLALELVASYQVMQHTDYDDDDDDDGDGEIGCVVQRRSIEEVLTAMLKDLMSTQTTIADAPRKTAGKAAPHPLELVM</sequence>
<evidence type="ECO:0000313" key="7">
    <source>
        <dbReference type="EMBL" id="PWU86819.1"/>
    </source>
</evidence>
<proteinExistence type="predicted"/>
<evidence type="ECO:0000313" key="8">
    <source>
        <dbReference type="Proteomes" id="UP000246121"/>
    </source>
</evidence>
<evidence type="ECO:0000256" key="1">
    <source>
        <dbReference type="ARBA" id="ARBA00022723"/>
    </source>
</evidence>
<accession>A0A2V2URS5</accession>
<dbReference type="InterPro" id="IPR001841">
    <property type="entry name" value="Znf_RING"/>
</dbReference>
<organism evidence="7 8">
    <name type="scientific">Trypanosoma cruzi</name>
    <dbReference type="NCBI Taxonomy" id="5693"/>
    <lineage>
        <taxon>Eukaryota</taxon>
        <taxon>Discoba</taxon>
        <taxon>Euglenozoa</taxon>
        <taxon>Kinetoplastea</taxon>
        <taxon>Metakinetoplastina</taxon>
        <taxon>Trypanosomatida</taxon>
        <taxon>Trypanosomatidae</taxon>
        <taxon>Trypanosoma</taxon>
        <taxon>Schizotrypanum</taxon>
    </lineage>
</organism>
<feature type="region of interest" description="Disordered" evidence="5">
    <location>
        <begin position="634"/>
        <end position="767"/>
    </location>
</feature>
<keyword evidence="2 4" id="KW-0863">Zinc-finger</keyword>
<dbReference type="VEuPathDB" id="TriTrypDB:ECC02_009575"/>
<evidence type="ECO:0000256" key="3">
    <source>
        <dbReference type="ARBA" id="ARBA00022833"/>
    </source>
</evidence>
<evidence type="ECO:0000256" key="5">
    <source>
        <dbReference type="SAM" id="MobiDB-lite"/>
    </source>
</evidence>
<feature type="region of interest" description="Disordered" evidence="5">
    <location>
        <begin position="845"/>
        <end position="871"/>
    </location>
</feature>
<evidence type="ECO:0000259" key="6">
    <source>
        <dbReference type="PROSITE" id="PS50089"/>
    </source>
</evidence>
<dbReference type="VEuPathDB" id="TriTrypDB:Tc_MARK_6403"/>
<gene>
    <name evidence="7" type="ORF">C4B63_110g9</name>
</gene>
<dbReference type="PROSITE" id="PS50089">
    <property type="entry name" value="ZF_RING_2"/>
    <property type="match status" value="1"/>
</dbReference>
<name>A0A2V2URS5_TRYCR</name>
<keyword evidence="3" id="KW-0862">Zinc</keyword>
<dbReference type="InterPro" id="IPR013083">
    <property type="entry name" value="Znf_RING/FYVE/PHD"/>
</dbReference>
<dbReference type="VEuPathDB" id="TriTrypDB:BCY84_21949"/>
<dbReference type="InterPro" id="IPR017907">
    <property type="entry name" value="Znf_RING_CS"/>
</dbReference>